<sequence>MNVIGFDDGPFARDHRGDVLLVGAVCSGTRLDGVVSGRIRRDGTNATREMVRLVRESQFEEHLQAVLLQGIAVGGFNVVDLHGLRDALGVPVLVVVRRPPDMAAVRRALFSDTPHARPRVAGAPRKWALIERAGAIEALSISHRALRRGPTGISGKVPRLWMQRAGLSVEEARKIIVATTLHGNIPEPLRLAHLIAGGIVAGTSRGRA</sequence>
<dbReference type="RefSeq" id="WP_394824674.1">
    <property type="nucleotide sequence ID" value="NZ_CP089984.1"/>
</dbReference>
<protein>
    <submittedName>
        <fullName evidence="1">DUF99 family protein</fullName>
    </submittedName>
</protein>
<dbReference type="EMBL" id="CP089984">
    <property type="protein sequence ID" value="WXB15050.1"/>
    <property type="molecule type" value="Genomic_DNA"/>
</dbReference>
<organism evidence="1 2">
    <name type="scientific">Pendulispora albinea</name>
    <dbReference type="NCBI Taxonomy" id="2741071"/>
    <lineage>
        <taxon>Bacteria</taxon>
        <taxon>Pseudomonadati</taxon>
        <taxon>Myxococcota</taxon>
        <taxon>Myxococcia</taxon>
        <taxon>Myxococcales</taxon>
        <taxon>Sorangiineae</taxon>
        <taxon>Pendulisporaceae</taxon>
        <taxon>Pendulispora</taxon>
    </lineage>
</organism>
<accession>A0ABZ2LWE6</accession>
<dbReference type="InterPro" id="IPR002802">
    <property type="entry name" value="Endo_dU"/>
</dbReference>
<dbReference type="PANTHER" id="PTHR39518">
    <property type="entry name" value="UPF0215 PROTEIN MJ1150"/>
    <property type="match status" value="1"/>
</dbReference>
<dbReference type="Proteomes" id="UP001370348">
    <property type="component" value="Chromosome"/>
</dbReference>
<dbReference type="PIRSF" id="PIRSF006380">
    <property type="entry name" value="UCP006380"/>
    <property type="match status" value="1"/>
</dbReference>
<dbReference type="Pfam" id="PF01949">
    <property type="entry name" value="Endo_dU"/>
    <property type="match status" value="1"/>
</dbReference>
<gene>
    <name evidence="1" type="ORF">LZC94_45430</name>
</gene>
<reference evidence="1 2" key="1">
    <citation type="submission" date="2021-12" db="EMBL/GenBank/DDBJ databases">
        <title>Discovery of the Pendulisporaceae a myxobacterial family with distinct sporulation behavior and unique specialized metabolism.</title>
        <authorList>
            <person name="Garcia R."/>
            <person name="Popoff A."/>
            <person name="Bader C.D."/>
            <person name="Loehr J."/>
            <person name="Walesch S."/>
            <person name="Walt C."/>
            <person name="Boldt J."/>
            <person name="Bunk B."/>
            <person name="Haeckl F.J.F.P.J."/>
            <person name="Gunesch A.P."/>
            <person name="Birkelbach J."/>
            <person name="Nuebel U."/>
            <person name="Pietschmann T."/>
            <person name="Bach T."/>
            <person name="Mueller R."/>
        </authorList>
    </citation>
    <scope>NUCLEOTIDE SEQUENCE [LARGE SCALE GENOMIC DNA]</scope>
    <source>
        <strain evidence="1 2">MSr11954</strain>
    </source>
</reference>
<evidence type="ECO:0000313" key="2">
    <source>
        <dbReference type="Proteomes" id="UP001370348"/>
    </source>
</evidence>
<keyword evidence="2" id="KW-1185">Reference proteome</keyword>
<proteinExistence type="inferred from homology"/>
<dbReference type="PANTHER" id="PTHR39518:SF2">
    <property type="entry name" value="UPF0215 PROTEIN MJ1150"/>
    <property type="match status" value="1"/>
</dbReference>
<evidence type="ECO:0000313" key="1">
    <source>
        <dbReference type="EMBL" id="WXB15050.1"/>
    </source>
</evidence>
<name>A0ABZ2LWE6_9BACT</name>
<dbReference type="HAMAP" id="MF_00582">
    <property type="entry name" value="UPF0215"/>
    <property type="match status" value="1"/>
</dbReference>
<dbReference type="Gene3D" id="3.30.2170.10">
    <property type="entry name" value="archaeoglobus fulgidus dsm 4304 superfamily"/>
    <property type="match status" value="1"/>
</dbReference>